<dbReference type="InterPro" id="IPR000709">
    <property type="entry name" value="Leu_Ile_Val-bd"/>
</dbReference>
<evidence type="ECO:0000256" key="5">
    <source>
        <dbReference type="SAM" id="Phobius"/>
    </source>
</evidence>
<dbReference type="PANTHER" id="PTHR47235">
    <property type="entry name" value="BLR6548 PROTEIN"/>
    <property type="match status" value="1"/>
</dbReference>
<dbReference type="Proteomes" id="UP001382455">
    <property type="component" value="Unassembled WGS sequence"/>
</dbReference>
<dbReference type="InterPro" id="IPR028081">
    <property type="entry name" value="Leu-bd"/>
</dbReference>
<evidence type="ECO:0000256" key="3">
    <source>
        <dbReference type="ARBA" id="ARBA00022729"/>
    </source>
</evidence>
<evidence type="ECO:0000256" key="1">
    <source>
        <dbReference type="ARBA" id="ARBA00010062"/>
    </source>
</evidence>
<evidence type="ECO:0000256" key="2">
    <source>
        <dbReference type="ARBA" id="ARBA00022448"/>
    </source>
</evidence>
<reference evidence="7 8" key="1">
    <citation type="submission" date="2023-12" db="EMBL/GenBank/DDBJ databases">
        <title>Friends and Foes: Symbiotic and Algicidal bacterial influence on Karenia brevis blooms.</title>
        <authorList>
            <person name="Fei C."/>
            <person name="Mohamed A.R."/>
            <person name="Booker A."/>
            <person name="Arshad M."/>
            <person name="Klass S."/>
            <person name="Ahn S."/>
            <person name="Gilbert P.M."/>
            <person name="Heil C.A."/>
            <person name="Martinez J.M."/>
            <person name="Amin S.A."/>
        </authorList>
    </citation>
    <scope>NUCLEOTIDE SEQUENCE [LARGE SCALE GENOMIC DNA]</scope>
    <source>
        <strain evidence="7 8">CE15</strain>
    </source>
</reference>
<comment type="similarity">
    <text evidence="1">Belongs to the leucine-binding protein family.</text>
</comment>
<dbReference type="SUPFAM" id="SSF53822">
    <property type="entry name" value="Periplasmic binding protein-like I"/>
    <property type="match status" value="1"/>
</dbReference>
<evidence type="ECO:0000259" key="6">
    <source>
        <dbReference type="Pfam" id="PF13458"/>
    </source>
</evidence>
<dbReference type="Gene3D" id="3.40.50.2300">
    <property type="match status" value="2"/>
</dbReference>
<feature type="transmembrane region" description="Helical" evidence="5">
    <location>
        <begin position="6"/>
        <end position="26"/>
    </location>
</feature>
<keyword evidence="4" id="KW-0029">Amino-acid transport</keyword>
<dbReference type="InterPro" id="IPR028082">
    <property type="entry name" value="Peripla_BP_I"/>
</dbReference>
<dbReference type="Pfam" id="PF13458">
    <property type="entry name" value="Peripla_BP_6"/>
    <property type="match status" value="1"/>
</dbReference>
<name>A0ABU8EMH4_9GAMM</name>
<gene>
    <name evidence="7" type="ORF">WAE96_00180</name>
</gene>
<sequence length="370" mass="41458">MNGVITILITKLIIVICCIPLVVFATQQSPIKLGMSAALSGPSAELGVQLKQGADAYFKQVNANGGVNGRKIELLALDDQYEPHLTVNNTRYLINNAKVDVLFSYVGTPTSSAIQPIIDSHQIPFITPFTGADLLRHKDHIFNLRASYNDEAKVQIDYLVKQKGLTKIAFLIQADEFGLSLQNALTKAMLPYSLKPKAIARFKRNSQDIERALEKLKQSGAQAICLVGTYKPLARFINLADQQNFKPYFTSVSFVSSNELFARIKQPSKVLVTEVMPKVDGCKQNWCKRFLQSMKQANITKPTRVHLEGYANAFVFYNAAKACMPLSNECLLQKLQVIKMQLDKSKKNYVELSERVKDNTVFLNHFTFTK</sequence>
<dbReference type="PANTHER" id="PTHR47235:SF1">
    <property type="entry name" value="BLR6548 PROTEIN"/>
    <property type="match status" value="1"/>
</dbReference>
<comment type="caution">
    <text evidence="7">The sequence shown here is derived from an EMBL/GenBank/DDBJ whole genome shotgun (WGS) entry which is preliminary data.</text>
</comment>
<keyword evidence="3" id="KW-0732">Signal</keyword>
<keyword evidence="2" id="KW-0813">Transport</keyword>
<keyword evidence="5" id="KW-0472">Membrane</keyword>
<dbReference type="EMBL" id="JBAWKS010000001">
    <property type="protein sequence ID" value="MEI4548136.1"/>
    <property type="molecule type" value="Genomic_DNA"/>
</dbReference>
<feature type="domain" description="Leucine-binding protein" evidence="6">
    <location>
        <begin position="30"/>
        <end position="336"/>
    </location>
</feature>
<dbReference type="PRINTS" id="PR00337">
    <property type="entry name" value="LEUILEVALBP"/>
</dbReference>
<organism evidence="7 8">
    <name type="scientific">Pseudoalteromonas spongiae</name>
    <dbReference type="NCBI Taxonomy" id="298657"/>
    <lineage>
        <taxon>Bacteria</taxon>
        <taxon>Pseudomonadati</taxon>
        <taxon>Pseudomonadota</taxon>
        <taxon>Gammaproteobacteria</taxon>
        <taxon>Alteromonadales</taxon>
        <taxon>Pseudoalteromonadaceae</taxon>
        <taxon>Pseudoalteromonas</taxon>
    </lineage>
</organism>
<evidence type="ECO:0000313" key="8">
    <source>
        <dbReference type="Proteomes" id="UP001382455"/>
    </source>
</evidence>
<accession>A0ABU8EMH4</accession>
<evidence type="ECO:0000313" key="7">
    <source>
        <dbReference type="EMBL" id="MEI4548136.1"/>
    </source>
</evidence>
<keyword evidence="5" id="KW-0812">Transmembrane</keyword>
<keyword evidence="8" id="KW-1185">Reference proteome</keyword>
<proteinExistence type="inferred from homology"/>
<protein>
    <submittedName>
        <fullName evidence="7">ABC transporter substrate-binding protein</fullName>
    </submittedName>
</protein>
<dbReference type="CDD" id="cd19978">
    <property type="entry name" value="PBP1_ABC_ligand_binding-like"/>
    <property type="match status" value="1"/>
</dbReference>
<keyword evidence="5" id="KW-1133">Transmembrane helix</keyword>
<evidence type="ECO:0000256" key="4">
    <source>
        <dbReference type="ARBA" id="ARBA00022970"/>
    </source>
</evidence>
<dbReference type="RefSeq" id="WP_336434214.1">
    <property type="nucleotide sequence ID" value="NZ_JBAWKS010000001.1"/>
</dbReference>